<comment type="function">
    <text evidence="2">Catalyzes the dismutation of two molecules of 6,7-dimethyl-8-ribityllumazine, resulting in the formation of riboflavin and 5-amino-6-(D-ribitylamino)uracil.</text>
</comment>
<evidence type="ECO:0000256" key="3">
    <source>
        <dbReference type="ARBA" id="ARBA00004887"/>
    </source>
</evidence>
<evidence type="ECO:0000256" key="9">
    <source>
        <dbReference type="NCBIfam" id="TIGR00187"/>
    </source>
</evidence>
<dbReference type="Pfam" id="PF00677">
    <property type="entry name" value="Lum_binding"/>
    <property type="match status" value="2"/>
</dbReference>
<dbReference type="KEGG" id="rub:GBA63_09915"/>
<keyword evidence="7 12" id="KW-0808">Transferase</keyword>
<evidence type="ECO:0000256" key="2">
    <source>
        <dbReference type="ARBA" id="ARBA00002803"/>
    </source>
</evidence>
<dbReference type="InterPro" id="IPR023366">
    <property type="entry name" value="ATP_synth_asu-like_sf"/>
</dbReference>
<dbReference type="RefSeq" id="WP_166175724.1">
    <property type="nucleotide sequence ID" value="NZ_CP045119.1"/>
</dbReference>
<dbReference type="GO" id="GO:0009231">
    <property type="term" value="P:riboflavin biosynthetic process"/>
    <property type="evidence" value="ECO:0007669"/>
    <property type="project" value="UniProtKB-KW"/>
</dbReference>
<evidence type="ECO:0000256" key="4">
    <source>
        <dbReference type="ARBA" id="ARBA00012827"/>
    </source>
</evidence>
<dbReference type="CDD" id="cd00402">
    <property type="entry name" value="Riboflavin_synthase_like"/>
    <property type="match status" value="1"/>
</dbReference>
<dbReference type="InterPro" id="IPR026017">
    <property type="entry name" value="Lumazine-bd_dom"/>
</dbReference>
<dbReference type="SUPFAM" id="SSF63380">
    <property type="entry name" value="Riboflavin synthase domain-like"/>
    <property type="match status" value="2"/>
</dbReference>
<dbReference type="InterPro" id="IPR017938">
    <property type="entry name" value="Riboflavin_synthase-like_b-brl"/>
</dbReference>
<name>A0A6G8Q9E0_9ACTN</name>
<proteinExistence type="predicted"/>
<dbReference type="EMBL" id="CP045119">
    <property type="protein sequence ID" value="QIN82927.1"/>
    <property type="molecule type" value="Genomic_DNA"/>
</dbReference>
<evidence type="ECO:0000313" key="13">
    <source>
        <dbReference type="Proteomes" id="UP000501452"/>
    </source>
</evidence>
<organism evidence="12 13">
    <name type="scientific">Rubrobacter tropicus</name>
    <dbReference type="NCBI Taxonomy" id="2653851"/>
    <lineage>
        <taxon>Bacteria</taxon>
        <taxon>Bacillati</taxon>
        <taxon>Actinomycetota</taxon>
        <taxon>Rubrobacteria</taxon>
        <taxon>Rubrobacterales</taxon>
        <taxon>Rubrobacteraceae</taxon>
        <taxon>Rubrobacter</taxon>
    </lineage>
</organism>
<keyword evidence="8" id="KW-0677">Repeat</keyword>
<protein>
    <recommendedName>
        <fullName evidence="5 9">Riboflavin synthase</fullName>
        <ecNumber evidence="4 9">2.5.1.9</ecNumber>
    </recommendedName>
</protein>
<dbReference type="NCBIfam" id="NF006767">
    <property type="entry name" value="PRK09289.1"/>
    <property type="match status" value="1"/>
</dbReference>
<dbReference type="GO" id="GO:0004746">
    <property type="term" value="F:riboflavin synthase activity"/>
    <property type="evidence" value="ECO:0007669"/>
    <property type="project" value="UniProtKB-UniRule"/>
</dbReference>
<dbReference type="PIRSF" id="PIRSF000498">
    <property type="entry name" value="Riboflavin_syn_A"/>
    <property type="match status" value="1"/>
</dbReference>
<dbReference type="InterPro" id="IPR001783">
    <property type="entry name" value="Lumazine-bd"/>
</dbReference>
<evidence type="ECO:0000259" key="11">
    <source>
        <dbReference type="PROSITE" id="PS51177"/>
    </source>
</evidence>
<evidence type="ECO:0000256" key="1">
    <source>
        <dbReference type="ARBA" id="ARBA00000968"/>
    </source>
</evidence>
<dbReference type="EC" id="2.5.1.9" evidence="4 9"/>
<evidence type="ECO:0000256" key="8">
    <source>
        <dbReference type="ARBA" id="ARBA00022737"/>
    </source>
</evidence>
<keyword evidence="6" id="KW-0686">Riboflavin biosynthesis</keyword>
<dbReference type="Gene3D" id="2.40.30.20">
    <property type="match status" value="2"/>
</dbReference>
<dbReference type="PANTHER" id="PTHR21098">
    <property type="entry name" value="RIBOFLAVIN SYNTHASE ALPHA CHAIN"/>
    <property type="match status" value="1"/>
</dbReference>
<comment type="catalytic activity">
    <reaction evidence="1">
        <text>2 6,7-dimethyl-8-(1-D-ribityl)lumazine + H(+) = 5-amino-6-(D-ribitylamino)uracil + riboflavin</text>
        <dbReference type="Rhea" id="RHEA:20772"/>
        <dbReference type="ChEBI" id="CHEBI:15378"/>
        <dbReference type="ChEBI" id="CHEBI:15934"/>
        <dbReference type="ChEBI" id="CHEBI:57986"/>
        <dbReference type="ChEBI" id="CHEBI:58201"/>
        <dbReference type="EC" id="2.5.1.9"/>
    </reaction>
</comment>
<evidence type="ECO:0000256" key="6">
    <source>
        <dbReference type="ARBA" id="ARBA00022619"/>
    </source>
</evidence>
<reference evidence="12 13" key="1">
    <citation type="submission" date="2019-10" db="EMBL/GenBank/DDBJ databases">
        <title>Rubrobacter sp nov SCSIO 52090 isolated from a deep-sea sediment in the South China Sea.</title>
        <authorList>
            <person name="Chen R.W."/>
        </authorList>
    </citation>
    <scope>NUCLEOTIDE SEQUENCE [LARGE SCALE GENOMIC DNA]</scope>
    <source>
        <strain evidence="12 13">SCSIO 52909</strain>
    </source>
</reference>
<dbReference type="PANTHER" id="PTHR21098:SF12">
    <property type="entry name" value="RIBOFLAVIN SYNTHASE"/>
    <property type="match status" value="1"/>
</dbReference>
<gene>
    <name evidence="12" type="ORF">GBA63_09915</name>
</gene>
<dbReference type="Proteomes" id="UP000501452">
    <property type="component" value="Chromosome"/>
</dbReference>
<dbReference type="NCBIfam" id="TIGR00187">
    <property type="entry name" value="ribE"/>
    <property type="match status" value="1"/>
</dbReference>
<feature type="repeat" description="Lumazine-binding" evidence="10">
    <location>
        <begin position="1"/>
        <end position="98"/>
    </location>
</feature>
<dbReference type="FunFam" id="2.40.30.20:FF:000004">
    <property type="entry name" value="Riboflavin synthase, alpha subunit"/>
    <property type="match status" value="1"/>
</dbReference>
<evidence type="ECO:0000313" key="12">
    <source>
        <dbReference type="EMBL" id="QIN82927.1"/>
    </source>
</evidence>
<accession>A0A6G8Q9E0</accession>
<dbReference type="PROSITE" id="PS51177">
    <property type="entry name" value="LUMAZINE_BIND"/>
    <property type="match status" value="2"/>
</dbReference>
<evidence type="ECO:0000256" key="5">
    <source>
        <dbReference type="ARBA" id="ARBA00013950"/>
    </source>
</evidence>
<feature type="repeat" description="Lumazine-binding" evidence="10">
    <location>
        <begin position="99"/>
        <end position="195"/>
    </location>
</feature>
<feature type="domain" description="Lumazine-binding" evidence="11">
    <location>
        <begin position="1"/>
        <end position="98"/>
    </location>
</feature>
<comment type="pathway">
    <text evidence="3">Cofactor biosynthesis; riboflavin biosynthesis; riboflavin from 2-hydroxy-3-oxobutyl phosphate and 5-amino-6-(D-ribitylamino)uracil: step 2/2.</text>
</comment>
<keyword evidence="13" id="KW-1185">Reference proteome</keyword>
<dbReference type="AlphaFoldDB" id="A0A6G8Q9E0"/>
<sequence length="217" mass="23136">MFTGLVEEVGRVTALEAKEGAGDARIGLCAGTVTGGTRVGDSILVNGACLTVDEIEGDALVFYTMPETLRRTALGGLQRGSAVNLERAMAAGGRLGGHIVQGHVDGVGEVLDVRPEDDAEIWTFSAPETVLRYAVEKGSVCVDGISLTIVSVEEDRFTVSILPHTRSNTNLGELGVGDHVNLEADVVGKYVERLMEPWTAKTERTVNQLERRTEDAV</sequence>
<feature type="domain" description="Lumazine-binding" evidence="11">
    <location>
        <begin position="99"/>
        <end position="195"/>
    </location>
</feature>
<evidence type="ECO:0000256" key="7">
    <source>
        <dbReference type="ARBA" id="ARBA00022679"/>
    </source>
</evidence>
<evidence type="ECO:0000256" key="10">
    <source>
        <dbReference type="PROSITE-ProRule" id="PRU00524"/>
    </source>
</evidence>